<keyword evidence="9" id="KW-1185">Reference proteome</keyword>
<dbReference type="NCBIfam" id="NF045767">
    <property type="entry name" value="RuberyRbr"/>
    <property type="match status" value="1"/>
</dbReference>
<evidence type="ECO:0000259" key="7">
    <source>
        <dbReference type="PROSITE" id="PS50905"/>
    </source>
</evidence>
<dbReference type="InterPro" id="IPR012347">
    <property type="entry name" value="Ferritin-like"/>
</dbReference>
<protein>
    <submittedName>
        <fullName evidence="8">Rubrerythrin</fullName>
    </submittedName>
</protein>
<dbReference type="Proteomes" id="UP000184038">
    <property type="component" value="Unassembled WGS sequence"/>
</dbReference>
<dbReference type="STRING" id="1120996.SAMN02746066_02366"/>
<gene>
    <name evidence="8" type="ORF">SAMN02746066_02366</name>
</gene>
<dbReference type="InterPro" id="IPR009078">
    <property type="entry name" value="Ferritin-like_SF"/>
</dbReference>
<evidence type="ECO:0000259" key="6">
    <source>
        <dbReference type="PROSITE" id="PS50903"/>
    </source>
</evidence>
<keyword evidence="5" id="KW-0408">Iron</keyword>
<dbReference type="Gene3D" id="1.20.1260.10">
    <property type="match status" value="1"/>
</dbReference>
<dbReference type="EMBL" id="FRCP01000012">
    <property type="protein sequence ID" value="SHM55511.1"/>
    <property type="molecule type" value="Genomic_DNA"/>
</dbReference>
<dbReference type="SUPFAM" id="SSF47240">
    <property type="entry name" value="Ferritin-like"/>
    <property type="match status" value="1"/>
</dbReference>
<dbReference type="Pfam" id="PF02915">
    <property type="entry name" value="Rubrerythrin"/>
    <property type="match status" value="1"/>
</dbReference>
<proteinExistence type="predicted"/>
<dbReference type="RefSeq" id="WP_073287899.1">
    <property type="nucleotide sequence ID" value="NZ_FRCP01000012.1"/>
</dbReference>
<dbReference type="InterPro" id="IPR052364">
    <property type="entry name" value="Rubrerythrin"/>
</dbReference>
<organism evidence="8 9">
    <name type="scientific">Anaerosporobacter mobilis DSM 15930</name>
    <dbReference type="NCBI Taxonomy" id="1120996"/>
    <lineage>
        <taxon>Bacteria</taxon>
        <taxon>Bacillati</taxon>
        <taxon>Bacillota</taxon>
        <taxon>Clostridia</taxon>
        <taxon>Lachnospirales</taxon>
        <taxon>Lachnospiraceae</taxon>
        <taxon>Anaerosporobacter</taxon>
    </lineage>
</organism>
<dbReference type="InterPro" id="IPR024934">
    <property type="entry name" value="Rubredoxin-like_dom"/>
</dbReference>
<comment type="cofactor">
    <cofactor evidence="1">
        <name>Fe(3+)</name>
        <dbReference type="ChEBI" id="CHEBI:29034"/>
    </cofactor>
</comment>
<evidence type="ECO:0000256" key="2">
    <source>
        <dbReference type="ARBA" id="ARBA00022448"/>
    </source>
</evidence>
<dbReference type="SUPFAM" id="SSF57802">
    <property type="entry name" value="Rubredoxin-like"/>
    <property type="match status" value="1"/>
</dbReference>
<evidence type="ECO:0000256" key="3">
    <source>
        <dbReference type="ARBA" id="ARBA00022723"/>
    </source>
</evidence>
<dbReference type="InterPro" id="IPR048574">
    <property type="entry name" value="RUBY_RBDX"/>
</dbReference>
<dbReference type="OrthoDB" id="9799749at2"/>
<dbReference type="CDD" id="cd01041">
    <property type="entry name" value="Rubrerythrin"/>
    <property type="match status" value="1"/>
</dbReference>
<dbReference type="Pfam" id="PF21349">
    <property type="entry name" value="RUBY_RBDX"/>
    <property type="match status" value="1"/>
</dbReference>
<sequence length="206" mass="23724">MPVDFKTSETRENLMRAFAGESQARNRYTFAAEIAQRQKQKMVEELFTFTANQERAHAKIFYDHLQEFTGENIEISQAAYPINVSENLEDLLNFAKHNEYEEANDVYLKFSQKAQEEGFVKIAHSFSEIAKVEQVHCDRFEKLAELIKNSQLYTASSPSVWVCVNCGYIFEGTQAPLKCPVCLYEQGYFLPVDLLSCKDFLKGKNN</sequence>
<keyword evidence="4" id="KW-0249">Electron transport</keyword>
<evidence type="ECO:0000256" key="1">
    <source>
        <dbReference type="ARBA" id="ARBA00001965"/>
    </source>
</evidence>
<keyword evidence="2" id="KW-0813">Transport</keyword>
<dbReference type="PANTHER" id="PTHR43865">
    <property type="entry name" value="RUBRERYTHRIN-RELATED"/>
    <property type="match status" value="1"/>
</dbReference>
<evidence type="ECO:0000256" key="5">
    <source>
        <dbReference type="ARBA" id="ARBA00023004"/>
    </source>
</evidence>
<reference evidence="8 9" key="1">
    <citation type="submission" date="2016-11" db="EMBL/GenBank/DDBJ databases">
        <authorList>
            <person name="Jaros S."/>
            <person name="Januszkiewicz K."/>
            <person name="Wedrychowicz H."/>
        </authorList>
    </citation>
    <scope>NUCLEOTIDE SEQUENCE [LARGE SCALE GENOMIC DNA]</scope>
    <source>
        <strain evidence="8 9">DSM 15930</strain>
    </source>
</reference>
<evidence type="ECO:0000313" key="8">
    <source>
        <dbReference type="EMBL" id="SHM55511.1"/>
    </source>
</evidence>
<dbReference type="GO" id="GO:0016491">
    <property type="term" value="F:oxidoreductase activity"/>
    <property type="evidence" value="ECO:0007669"/>
    <property type="project" value="InterPro"/>
</dbReference>
<dbReference type="GO" id="GO:0005506">
    <property type="term" value="F:iron ion binding"/>
    <property type="evidence" value="ECO:0007669"/>
    <property type="project" value="InterPro"/>
</dbReference>
<dbReference type="InterPro" id="IPR009040">
    <property type="entry name" value="Ferritin-like_diiron"/>
</dbReference>
<dbReference type="PROSITE" id="PS50905">
    <property type="entry name" value="FERRITIN_LIKE"/>
    <property type="match status" value="1"/>
</dbReference>
<keyword evidence="3" id="KW-0479">Metal-binding</keyword>
<accession>A0A1M7JRG0</accession>
<dbReference type="InterPro" id="IPR003251">
    <property type="entry name" value="Rr_diiron-bd_dom"/>
</dbReference>
<feature type="domain" description="Ferritin-like diiron" evidence="7">
    <location>
        <begin position="4"/>
        <end position="151"/>
    </location>
</feature>
<dbReference type="CDD" id="cd00729">
    <property type="entry name" value="rubredoxin_SM"/>
    <property type="match status" value="1"/>
</dbReference>
<evidence type="ECO:0000256" key="4">
    <source>
        <dbReference type="ARBA" id="ARBA00022982"/>
    </source>
</evidence>
<dbReference type="PANTHER" id="PTHR43865:SF1">
    <property type="entry name" value="RUBRERYTHRIN-RELATED"/>
    <property type="match status" value="1"/>
</dbReference>
<evidence type="ECO:0000313" key="9">
    <source>
        <dbReference type="Proteomes" id="UP000184038"/>
    </source>
</evidence>
<dbReference type="AlphaFoldDB" id="A0A1M7JRG0"/>
<name>A0A1M7JRG0_9FIRM</name>
<feature type="domain" description="Rubredoxin-like" evidence="6">
    <location>
        <begin position="158"/>
        <end position="192"/>
    </location>
</feature>
<dbReference type="PROSITE" id="PS50903">
    <property type="entry name" value="RUBREDOXIN_LIKE"/>
    <property type="match status" value="1"/>
</dbReference>
<dbReference type="Gene3D" id="2.20.28.10">
    <property type="match status" value="1"/>
</dbReference>